<keyword evidence="3" id="KW-1185">Reference proteome</keyword>
<dbReference type="AlphaFoldDB" id="E6VSY8"/>
<organism evidence="2 3">
    <name type="scientific">Pseudodesulfovibrio aespoeensis (strain ATCC 700646 / DSM 10631 / Aspo-2)</name>
    <name type="common">Desulfovibrio aespoeensis</name>
    <dbReference type="NCBI Taxonomy" id="643562"/>
    <lineage>
        <taxon>Bacteria</taxon>
        <taxon>Pseudomonadati</taxon>
        <taxon>Thermodesulfobacteriota</taxon>
        <taxon>Desulfovibrionia</taxon>
        <taxon>Desulfovibrionales</taxon>
        <taxon>Desulfovibrionaceae</taxon>
    </lineage>
</organism>
<dbReference type="HOGENOM" id="CLU_087869_0_0_7"/>
<reference evidence="2 3" key="2">
    <citation type="journal article" date="2014" name="Genome Announc.">
        <title>Complete Genome Sequence of the Subsurface, Mesophilic Sulfate-Reducing Bacterium Desulfovibrio aespoeensis Aspo-2.</title>
        <authorList>
            <person name="Pedersen K."/>
            <person name="Bengtsson A."/>
            <person name="Edlund J."/>
            <person name="Rabe L."/>
            <person name="Hazen T."/>
            <person name="Chakraborty R."/>
            <person name="Goodwin L."/>
            <person name="Shapiro N."/>
        </authorList>
    </citation>
    <scope>NUCLEOTIDE SEQUENCE [LARGE SCALE GENOMIC DNA]</scope>
    <source>
        <strain evidence="3">ATCC 700646 / DSM 10631 / Aspo-2</strain>
    </source>
</reference>
<feature type="compositionally biased region" description="Pro residues" evidence="1">
    <location>
        <begin position="41"/>
        <end position="57"/>
    </location>
</feature>
<dbReference type="OrthoDB" id="5460870at2"/>
<proteinExistence type="predicted"/>
<gene>
    <name evidence="2" type="ordered locus">Daes_3342</name>
</gene>
<evidence type="ECO:0000313" key="2">
    <source>
        <dbReference type="EMBL" id="ADU64330.1"/>
    </source>
</evidence>
<dbReference type="KEGG" id="das:Daes_3342"/>
<evidence type="ECO:0000313" key="3">
    <source>
        <dbReference type="Proteomes" id="UP000002191"/>
    </source>
</evidence>
<name>E6VSY8_PSEA9</name>
<reference evidence="3" key="1">
    <citation type="submission" date="2010-12" db="EMBL/GenBank/DDBJ databases">
        <title>Complete sequence of Desulfovibrio aespoeensis Aspo-2.</title>
        <authorList>
            <consortium name="US DOE Joint Genome Institute"/>
            <person name="Lucas S."/>
            <person name="Copeland A."/>
            <person name="Lapidus A."/>
            <person name="Cheng J.-F."/>
            <person name="Goodwin L."/>
            <person name="Pitluck S."/>
            <person name="Chertkov O."/>
            <person name="Misra M."/>
            <person name="Detter J.C."/>
            <person name="Han C."/>
            <person name="Tapia R."/>
            <person name="Land M."/>
            <person name="Hauser L."/>
            <person name="Kyrpides N."/>
            <person name="Ivanova N."/>
            <person name="Ovchinnikova G."/>
            <person name="Pedersen K."/>
            <person name="Jagevall S."/>
            <person name="Hazen T."/>
            <person name="Woyke T."/>
        </authorList>
    </citation>
    <scope>NUCLEOTIDE SEQUENCE [LARGE SCALE GENOMIC DNA]</scope>
    <source>
        <strain evidence="3">ATCC 700646 / DSM 10631 / Aspo-2</strain>
    </source>
</reference>
<sequence length="239" mass="25999">MGSPSARLNTPEHLRAFVDAGLEFIYAPGRVSPLAQEQPVNGPPVRPRTTRTPPPRPAASGGPASQARPVPGRPMPPRQSQPQSGRPGSDHFPEPWASFLARVAPAPRIVWTYIELGLDLAGQSDPRRAGVLRNLIAHLRWPKGTTAFWPVAALTNGALEPDAAMFWKGWNLWHTPDIACFGFDALHVIQPQADAGCATCFLEHTTIHVLPSLTQLMAMLPHEQQMAVDVLTSLRMESA</sequence>
<dbReference type="RefSeq" id="WP_013516222.1">
    <property type="nucleotide sequence ID" value="NC_014844.1"/>
</dbReference>
<dbReference type="EMBL" id="CP002431">
    <property type="protein sequence ID" value="ADU64330.1"/>
    <property type="molecule type" value="Genomic_DNA"/>
</dbReference>
<accession>E6VSY8</accession>
<protein>
    <submittedName>
        <fullName evidence="2">Uncharacterized protein</fullName>
    </submittedName>
</protein>
<feature type="region of interest" description="Disordered" evidence="1">
    <location>
        <begin position="31"/>
        <end position="92"/>
    </location>
</feature>
<feature type="compositionally biased region" description="Low complexity" evidence="1">
    <location>
        <begin position="58"/>
        <end position="69"/>
    </location>
</feature>
<dbReference type="eggNOG" id="ENOG5034BP3">
    <property type="taxonomic scope" value="Bacteria"/>
</dbReference>
<evidence type="ECO:0000256" key="1">
    <source>
        <dbReference type="SAM" id="MobiDB-lite"/>
    </source>
</evidence>
<dbReference type="STRING" id="643562.Daes_3342"/>
<dbReference type="Proteomes" id="UP000002191">
    <property type="component" value="Chromosome"/>
</dbReference>